<dbReference type="RefSeq" id="WP_344022419.1">
    <property type="nucleotide sequence ID" value="NZ_BAAABX010000023.1"/>
</dbReference>
<protein>
    <recommendedName>
        <fullName evidence="4">Secreted protein</fullName>
    </recommendedName>
</protein>
<feature type="chain" id="PRO_5045114740" description="Secreted protein" evidence="1">
    <location>
        <begin position="29"/>
        <end position="63"/>
    </location>
</feature>
<keyword evidence="1" id="KW-0732">Signal</keyword>
<evidence type="ECO:0000313" key="2">
    <source>
        <dbReference type="EMBL" id="GAA0399798.1"/>
    </source>
</evidence>
<dbReference type="EMBL" id="BAAABX010000023">
    <property type="protein sequence ID" value="GAA0399798.1"/>
    <property type="molecule type" value="Genomic_DNA"/>
</dbReference>
<organism evidence="2 3">
    <name type="scientific">Streptomyces luteireticuli</name>
    <dbReference type="NCBI Taxonomy" id="173858"/>
    <lineage>
        <taxon>Bacteria</taxon>
        <taxon>Bacillati</taxon>
        <taxon>Actinomycetota</taxon>
        <taxon>Actinomycetes</taxon>
        <taxon>Kitasatosporales</taxon>
        <taxon>Streptomycetaceae</taxon>
        <taxon>Streptomyces</taxon>
    </lineage>
</organism>
<sequence>MRRNAGRAASVVIGIVAIIGLMASAASAAPDPDSGLLDNAVVGAGQTVSQVPVAALKIIKDLD</sequence>
<evidence type="ECO:0000313" key="3">
    <source>
        <dbReference type="Proteomes" id="UP001500879"/>
    </source>
</evidence>
<dbReference type="Proteomes" id="UP001500879">
    <property type="component" value="Unassembled WGS sequence"/>
</dbReference>
<name>A0ABN0YLL1_9ACTN</name>
<reference evidence="2 3" key="1">
    <citation type="journal article" date="2019" name="Int. J. Syst. Evol. Microbiol.">
        <title>The Global Catalogue of Microorganisms (GCM) 10K type strain sequencing project: providing services to taxonomists for standard genome sequencing and annotation.</title>
        <authorList>
            <consortium name="The Broad Institute Genomics Platform"/>
            <consortium name="The Broad Institute Genome Sequencing Center for Infectious Disease"/>
            <person name="Wu L."/>
            <person name="Ma J."/>
        </authorList>
    </citation>
    <scope>NUCLEOTIDE SEQUENCE [LARGE SCALE GENOMIC DNA]</scope>
    <source>
        <strain evidence="2 3">JCM 4788</strain>
    </source>
</reference>
<comment type="caution">
    <text evidence="2">The sequence shown here is derived from an EMBL/GenBank/DDBJ whole genome shotgun (WGS) entry which is preliminary data.</text>
</comment>
<accession>A0ABN0YLL1</accession>
<feature type="signal peptide" evidence="1">
    <location>
        <begin position="1"/>
        <end position="28"/>
    </location>
</feature>
<keyword evidence="3" id="KW-1185">Reference proteome</keyword>
<evidence type="ECO:0000256" key="1">
    <source>
        <dbReference type="SAM" id="SignalP"/>
    </source>
</evidence>
<gene>
    <name evidence="2" type="ORF">GCM10010357_20970</name>
</gene>
<evidence type="ECO:0008006" key="4">
    <source>
        <dbReference type="Google" id="ProtNLM"/>
    </source>
</evidence>
<proteinExistence type="predicted"/>